<organism evidence="3 4">
    <name type="scientific">Trypanosoma cruzi marinkellei</name>
    <dbReference type="NCBI Taxonomy" id="85056"/>
    <lineage>
        <taxon>Eukaryota</taxon>
        <taxon>Discoba</taxon>
        <taxon>Euglenozoa</taxon>
        <taxon>Kinetoplastea</taxon>
        <taxon>Metakinetoplastina</taxon>
        <taxon>Trypanosomatida</taxon>
        <taxon>Trypanosomatidae</taxon>
        <taxon>Trypanosoma</taxon>
        <taxon>Schizotrypanum</taxon>
    </lineage>
</organism>
<evidence type="ECO:0000313" key="4">
    <source>
        <dbReference type="Proteomes" id="UP000007350"/>
    </source>
</evidence>
<gene>
    <name evidence="3" type="ORF">MOQ_007308</name>
</gene>
<evidence type="ECO:0008006" key="5">
    <source>
        <dbReference type="Google" id="ProtNLM"/>
    </source>
</evidence>
<evidence type="ECO:0000256" key="1">
    <source>
        <dbReference type="SAM" id="MobiDB-lite"/>
    </source>
</evidence>
<evidence type="ECO:0000313" key="3">
    <source>
        <dbReference type="EMBL" id="EKF28925.1"/>
    </source>
</evidence>
<dbReference type="EMBL" id="AHKC01014444">
    <property type="protein sequence ID" value="EKF28925.1"/>
    <property type="molecule type" value="Genomic_DNA"/>
</dbReference>
<keyword evidence="2" id="KW-0732">Signal</keyword>
<evidence type="ECO:0000256" key="2">
    <source>
        <dbReference type="SAM" id="SignalP"/>
    </source>
</evidence>
<protein>
    <recommendedName>
        <fullName evidence="5">Secreted protein</fullName>
    </recommendedName>
</protein>
<accession>K2MP87</accession>
<dbReference type="Proteomes" id="UP000007350">
    <property type="component" value="Unassembled WGS sequence"/>
</dbReference>
<feature type="signal peptide" evidence="2">
    <location>
        <begin position="1"/>
        <end position="16"/>
    </location>
</feature>
<dbReference type="AlphaFoldDB" id="K2MP87"/>
<sequence>MHVVDLCRLFLAIAHAAHFASTVCCLGPAAPIAGDRNSSQELRDGRSPSTTAGEDLAATPSGMEREISDVRAQATRISGRSVLFPDVTAPRVLRASHWTSTPCMDPDHHLPLYTAGTEDGIPRQAGMLPRRKHAAVVVLRGADGNASTSACATPLATVTTWLETHRGTVRAARRTIPRDSRHSSRRNWTVGMEQAECVAAAACNAHTALPGGSLL</sequence>
<dbReference type="OrthoDB" id="10443456at2759"/>
<feature type="region of interest" description="Disordered" evidence="1">
    <location>
        <begin position="35"/>
        <end position="62"/>
    </location>
</feature>
<name>K2MP87_TRYCR</name>
<reference evidence="3 4" key="1">
    <citation type="journal article" date="2012" name="BMC Genomics">
        <title>Comparative genomic analysis of human infective Trypanosoma cruzi lineages with the bat-restricted subspecies T. cruzi marinkellei.</title>
        <authorList>
            <person name="Franzen O."/>
            <person name="Talavera-Lopez C."/>
            <person name="Ochaya S."/>
            <person name="Butler C.E."/>
            <person name="Messenger L.A."/>
            <person name="Lewis M.D."/>
            <person name="Llewellyn M.S."/>
            <person name="Marinkelle C.J."/>
            <person name="Tyler K.M."/>
            <person name="Miles M.A."/>
            <person name="Andersson B."/>
        </authorList>
    </citation>
    <scope>NUCLEOTIDE SEQUENCE [LARGE SCALE GENOMIC DNA]</scope>
    <source>
        <strain evidence="3 4">B7</strain>
    </source>
</reference>
<proteinExistence type="predicted"/>
<comment type="caution">
    <text evidence="3">The sequence shown here is derived from an EMBL/GenBank/DDBJ whole genome shotgun (WGS) entry which is preliminary data.</text>
</comment>
<feature type="chain" id="PRO_5003864584" description="Secreted protein" evidence="2">
    <location>
        <begin position="17"/>
        <end position="215"/>
    </location>
</feature>
<keyword evidence="4" id="KW-1185">Reference proteome</keyword>